<comment type="caution">
    <text evidence="3">The sequence shown here is derived from an EMBL/GenBank/DDBJ whole genome shotgun (WGS) entry which is preliminary data.</text>
</comment>
<dbReference type="EMBL" id="BQKI01000008">
    <property type="protein sequence ID" value="GJM99940.1"/>
    <property type="molecule type" value="Genomic_DNA"/>
</dbReference>
<dbReference type="Gene3D" id="2.40.70.10">
    <property type="entry name" value="Acid Proteases"/>
    <property type="match status" value="1"/>
</dbReference>
<dbReference type="PANTHER" id="PTHR13683:SF904">
    <property type="entry name" value="PROTEIN ASPARTIC PROTEASE IN GUARD CELL 1-LIKE"/>
    <property type="match status" value="1"/>
</dbReference>
<keyword evidence="4" id="KW-1185">Reference proteome</keyword>
<dbReference type="InterPro" id="IPR032861">
    <property type="entry name" value="TAXi_N"/>
</dbReference>
<sequence length="202" mass="22149">MLFFYTSRLTSYVRRATFAVNADANGASLPLVHRHWPCATVQTNDKPSLDETLRGEQSRRDYVLSRARRRGRTARYEGRTVGVPTFLFLGRPCSSTPVATCPGCSANPETPRSATRRREGPPIRPEQVLHAACQQLTEDFNGNGCTNSSLCSSKIIYGNSANTTGVYSTETLTLAPGVIINNFSFGCGHSQRGPFDNFDGHL</sequence>
<feature type="domain" description="Xylanase inhibitor N-terminal" evidence="2">
    <location>
        <begin position="101"/>
        <end position="200"/>
    </location>
</feature>
<proteinExistence type="inferred from homology"/>
<evidence type="ECO:0000313" key="4">
    <source>
        <dbReference type="Proteomes" id="UP001054889"/>
    </source>
</evidence>
<gene>
    <name evidence="3" type="primary">ga17083</name>
    <name evidence="3" type="ORF">PR202_ga17083</name>
</gene>
<dbReference type="PANTHER" id="PTHR13683">
    <property type="entry name" value="ASPARTYL PROTEASES"/>
    <property type="match status" value="1"/>
</dbReference>
<dbReference type="GO" id="GO:0004190">
    <property type="term" value="F:aspartic-type endopeptidase activity"/>
    <property type="evidence" value="ECO:0007669"/>
    <property type="project" value="InterPro"/>
</dbReference>
<name>A0AAV5CPC4_ELECO</name>
<accession>A0AAV5CPC4</accession>
<evidence type="ECO:0000259" key="2">
    <source>
        <dbReference type="Pfam" id="PF14543"/>
    </source>
</evidence>
<dbReference type="InterPro" id="IPR021109">
    <property type="entry name" value="Peptidase_aspartic_dom_sf"/>
</dbReference>
<reference evidence="3" key="2">
    <citation type="submission" date="2021-12" db="EMBL/GenBank/DDBJ databases">
        <title>Resequencing data analysis of finger millet.</title>
        <authorList>
            <person name="Hatakeyama M."/>
            <person name="Aluri S."/>
            <person name="Balachadran M.T."/>
            <person name="Sivarajan S.R."/>
            <person name="Poveda L."/>
            <person name="Shimizu-Inatsugi R."/>
            <person name="Schlapbach R."/>
            <person name="Sreeman S.M."/>
            <person name="Shimizu K.K."/>
        </authorList>
    </citation>
    <scope>NUCLEOTIDE SEQUENCE</scope>
</reference>
<evidence type="ECO:0000313" key="3">
    <source>
        <dbReference type="EMBL" id="GJM99940.1"/>
    </source>
</evidence>
<protein>
    <recommendedName>
        <fullName evidence="2">Xylanase inhibitor N-terminal domain-containing protein</fullName>
    </recommendedName>
</protein>
<reference evidence="3" key="1">
    <citation type="journal article" date="2018" name="DNA Res.">
        <title>Multiple hybrid de novo genome assembly of finger millet, an orphan allotetraploid crop.</title>
        <authorList>
            <person name="Hatakeyama M."/>
            <person name="Aluri S."/>
            <person name="Balachadran M.T."/>
            <person name="Sivarajan S.R."/>
            <person name="Patrignani A."/>
            <person name="Gruter S."/>
            <person name="Poveda L."/>
            <person name="Shimizu-Inatsugi R."/>
            <person name="Baeten J."/>
            <person name="Francoijs K.J."/>
            <person name="Nataraja K.N."/>
            <person name="Reddy Y.A.N."/>
            <person name="Phadnis S."/>
            <person name="Ravikumar R.L."/>
            <person name="Schlapbach R."/>
            <person name="Sreeman S.M."/>
            <person name="Shimizu K.K."/>
        </authorList>
    </citation>
    <scope>NUCLEOTIDE SEQUENCE</scope>
</reference>
<organism evidence="3 4">
    <name type="scientific">Eleusine coracana subsp. coracana</name>
    <dbReference type="NCBI Taxonomy" id="191504"/>
    <lineage>
        <taxon>Eukaryota</taxon>
        <taxon>Viridiplantae</taxon>
        <taxon>Streptophyta</taxon>
        <taxon>Embryophyta</taxon>
        <taxon>Tracheophyta</taxon>
        <taxon>Spermatophyta</taxon>
        <taxon>Magnoliopsida</taxon>
        <taxon>Liliopsida</taxon>
        <taxon>Poales</taxon>
        <taxon>Poaceae</taxon>
        <taxon>PACMAD clade</taxon>
        <taxon>Chloridoideae</taxon>
        <taxon>Cynodonteae</taxon>
        <taxon>Eleusininae</taxon>
        <taxon>Eleusine</taxon>
    </lineage>
</organism>
<dbReference type="AlphaFoldDB" id="A0AAV5CPC4"/>
<dbReference type="GO" id="GO:0006508">
    <property type="term" value="P:proteolysis"/>
    <property type="evidence" value="ECO:0007669"/>
    <property type="project" value="InterPro"/>
</dbReference>
<dbReference type="InterPro" id="IPR001461">
    <property type="entry name" value="Aspartic_peptidase_A1"/>
</dbReference>
<dbReference type="SUPFAM" id="SSF50630">
    <property type="entry name" value="Acid proteases"/>
    <property type="match status" value="1"/>
</dbReference>
<comment type="similarity">
    <text evidence="1">Belongs to the peptidase A1 family.</text>
</comment>
<evidence type="ECO:0000256" key="1">
    <source>
        <dbReference type="ARBA" id="ARBA00007447"/>
    </source>
</evidence>
<dbReference type="Pfam" id="PF14543">
    <property type="entry name" value="TAXi_N"/>
    <property type="match status" value="1"/>
</dbReference>
<dbReference type="Proteomes" id="UP001054889">
    <property type="component" value="Unassembled WGS sequence"/>
</dbReference>